<evidence type="ECO:0000313" key="1">
    <source>
        <dbReference type="EMBL" id="SPD29371.1"/>
    </source>
</evidence>
<dbReference type="AlphaFoldDB" id="A0A2N9IZ81"/>
<reference evidence="1" key="1">
    <citation type="submission" date="2018-02" db="EMBL/GenBank/DDBJ databases">
        <authorList>
            <person name="Cohen D.B."/>
            <person name="Kent A.D."/>
        </authorList>
    </citation>
    <scope>NUCLEOTIDE SEQUENCE</scope>
</reference>
<proteinExistence type="predicted"/>
<organism evidence="1">
    <name type="scientific">Fagus sylvatica</name>
    <name type="common">Beechnut</name>
    <dbReference type="NCBI Taxonomy" id="28930"/>
    <lineage>
        <taxon>Eukaryota</taxon>
        <taxon>Viridiplantae</taxon>
        <taxon>Streptophyta</taxon>
        <taxon>Embryophyta</taxon>
        <taxon>Tracheophyta</taxon>
        <taxon>Spermatophyta</taxon>
        <taxon>Magnoliopsida</taxon>
        <taxon>eudicotyledons</taxon>
        <taxon>Gunneridae</taxon>
        <taxon>Pentapetalae</taxon>
        <taxon>rosids</taxon>
        <taxon>fabids</taxon>
        <taxon>Fagales</taxon>
        <taxon>Fagaceae</taxon>
        <taxon>Fagus</taxon>
    </lineage>
</organism>
<accession>A0A2N9IZ81</accession>
<name>A0A2N9IZ81_FAGSY</name>
<protein>
    <submittedName>
        <fullName evidence="1">Uncharacterized protein</fullName>
    </submittedName>
</protein>
<dbReference type="EMBL" id="OIVN01006270">
    <property type="protein sequence ID" value="SPD29371.1"/>
    <property type="molecule type" value="Genomic_DNA"/>
</dbReference>
<sequence length="86" mass="9484">MIFIFLKRVTNLDNHGVADPSEVNDFGVVDPSEVNDFDGWPWLVETKSLGKKRNGGVGCRCHHSKPNDHCANPGFSSIFLLLGCLL</sequence>
<gene>
    <name evidence="1" type="ORF">FSB_LOCUS57253</name>
</gene>